<dbReference type="STRING" id="1108045.GORHZ_006_00330"/>
<keyword evidence="2" id="KW-1133">Transmembrane helix</keyword>
<comment type="caution">
    <text evidence="3">The sequence shown here is derived from an EMBL/GenBank/DDBJ whole genome shotgun (WGS) entry which is preliminary data.</text>
</comment>
<evidence type="ECO:0000256" key="1">
    <source>
        <dbReference type="SAM" id="MobiDB-lite"/>
    </source>
</evidence>
<evidence type="ECO:0000313" key="4">
    <source>
        <dbReference type="Proteomes" id="UP000008363"/>
    </source>
</evidence>
<evidence type="ECO:0000256" key="2">
    <source>
        <dbReference type="SAM" id="Phobius"/>
    </source>
</evidence>
<keyword evidence="2" id="KW-0812">Transmembrane</keyword>
<dbReference type="AlphaFoldDB" id="K6WNQ2"/>
<proteinExistence type="predicted"/>
<feature type="compositionally biased region" description="Polar residues" evidence="1">
    <location>
        <begin position="126"/>
        <end position="137"/>
    </location>
</feature>
<protein>
    <submittedName>
        <fullName evidence="3">Uncharacterized protein</fullName>
    </submittedName>
</protein>
<dbReference type="Proteomes" id="UP000008363">
    <property type="component" value="Unassembled WGS sequence"/>
</dbReference>
<feature type="transmembrane region" description="Helical" evidence="2">
    <location>
        <begin position="44"/>
        <end position="62"/>
    </location>
</feature>
<organism evidence="3 4">
    <name type="scientific">Gordonia rhizosphera NBRC 16068</name>
    <dbReference type="NCBI Taxonomy" id="1108045"/>
    <lineage>
        <taxon>Bacteria</taxon>
        <taxon>Bacillati</taxon>
        <taxon>Actinomycetota</taxon>
        <taxon>Actinomycetes</taxon>
        <taxon>Mycobacteriales</taxon>
        <taxon>Gordoniaceae</taxon>
        <taxon>Gordonia</taxon>
    </lineage>
</organism>
<accession>K6WNQ2</accession>
<evidence type="ECO:0000313" key="3">
    <source>
        <dbReference type="EMBL" id="GAB88164.1"/>
    </source>
</evidence>
<gene>
    <name evidence="3" type="ORF">GORHZ_006_00330</name>
</gene>
<keyword evidence="2" id="KW-0472">Membrane</keyword>
<name>K6WNQ2_9ACTN</name>
<reference evidence="3 4" key="1">
    <citation type="submission" date="2012-08" db="EMBL/GenBank/DDBJ databases">
        <title>Whole genome shotgun sequence of Gordonia rhizosphera NBRC 16068.</title>
        <authorList>
            <person name="Takarada H."/>
            <person name="Isaki S."/>
            <person name="Hosoyama A."/>
            <person name="Tsuchikane K."/>
            <person name="Katsumata H."/>
            <person name="Baba S."/>
            <person name="Ohji S."/>
            <person name="Yamazaki S."/>
            <person name="Fujita N."/>
        </authorList>
    </citation>
    <scope>NUCLEOTIDE SEQUENCE [LARGE SCALE GENOMIC DNA]</scope>
    <source>
        <strain evidence="3 4">NBRC 16068</strain>
    </source>
</reference>
<keyword evidence="4" id="KW-1185">Reference proteome</keyword>
<dbReference type="eggNOG" id="COG1357">
    <property type="taxonomic scope" value="Bacteria"/>
</dbReference>
<dbReference type="EMBL" id="BAHC01000006">
    <property type="protein sequence ID" value="GAB88164.1"/>
    <property type="molecule type" value="Genomic_DNA"/>
</dbReference>
<feature type="region of interest" description="Disordered" evidence="1">
    <location>
        <begin position="121"/>
        <end position="143"/>
    </location>
</feature>
<sequence length="143" mass="15548">MDTNLSQVGYYGEMEMRRLAAPAWSVERCLLTGYWLVAGYGLRAWRAFVALTAVIVVAGWCFTNHAWARLTTTGTPTSVNLQPGAIISTAPPPQGLSLARAWLFAAQEAVALVRASRPVQGHPHRATTSWTSLSGSSDPCCWR</sequence>